<sequence>MTLSYFEVLLVDSGARDILNCIKEHFLWMFFPISGDGAQWRQLDGGAAVVAGGKVENDGGIERKMEVTVDESFRDKLGELLQSSGESCYYLESHCA</sequence>
<proteinExistence type="predicted"/>
<evidence type="ECO:0000313" key="1">
    <source>
        <dbReference type="EMBL" id="MED6160314.1"/>
    </source>
</evidence>
<organism evidence="1 2">
    <name type="scientific">Stylosanthes scabra</name>
    <dbReference type="NCBI Taxonomy" id="79078"/>
    <lineage>
        <taxon>Eukaryota</taxon>
        <taxon>Viridiplantae</taxon>
        <taxon>Streptophyta</taxon>
        <taxon>Embryophyta</taxon>
        <taxon>Tracheophyta</taxon>
        <taxon>Spermatophyta</taxon>
        <taxon>Magnoliopsida</taxon>
        <taxon>eudicotyledons</taxon>
        <taxon>Gunneridae</taxon>
        <taxon>Pentapetalae</taxon>
        <taxon>rosids</taxon>
        <taxon>fabids</taxon>
        <taxon>Fabales</taxon>
        <taxon>Fabaceae</taxon>
        <taxon>Papilionoideae</taxon>
        <taxon>50 kb inversion clade</taxon>
        <taxon>dalbergioids sensu lato</taxon>
        <taxon>Dalbergieae</taxon>
        <taxon>Pterocarpus clade</taxon>
        <taxon>Stylosanthes</taxon>
    </lineage>
</organism>
<dbReference type="Proteomes" id="UP001341840">
    <property type="component" value="Unassembled WGS sequence"/>
</dbReference>
<accession>A0ABU6UGZ0</accession>
<protein>
    <submittedName>
        <fullName evidence="1">Uncharacterized protein</fullName>
    </submittedName>
</protein>
<dbReference type="EMBL" id="JASCZI010121174">
    <property type="protein sequence ID" value="MED6160314.1"/>
    <property type="molecule type" value="Genomic_DNA"/>
</dbReference>
<gene>
    <name evidence="1" type="ORF">PIB30_050338</name>
</gene>
<evidence type="ECO:0000313" key="2">
    <source>
        <dbReference type="Proteomes" id="UP001341840"/>
    </source>
</evidence>
<comment type="caution">
    <text evidence="1">The sequence shown here is derived from an EMBL/GenBank/DDBJ whole genome shotgun (WGS) entry which is preliminary data.</text>
</comment>
<reference evidence="1 2" key="1">
    <citation type="journal article" date="2023" name="Plants (Basel)">
        <title>Bridging the Gap: Combining Genomics and Transcriptomics Approaches to Understand Stylosanthes scabra, an Orphan Legume from the Brazilian Caatinga.</title>
        <authorList>
            <person name="Ferreira-Neto J.R.C."/>
            <person name="da Silva M.D."/>
            <person name="Binneck E."/>
            <person name="de Melo N.F."/>
            <person name="da Silva R.H."/>
            <person name="de Melo A.L.T.M."/>
            <person name="Pandolfi V."/>
            <person name="Bustamante F.O."/>
            <person name="Brasileiro-Vidal A.C."/>
            <person name="Benko-Iseppon A.M."/>
        </authorList>
    </citation>
    <scope>NUCLEOTIDE SEQUENCE [LARGE SCALE GENOMIC DNA]</scope>
    <source>
        <tissue evidence="1">Leaves</tissue>
    </source>
</reference>
<keyword evidence="2" id="KW-1185">Reference proteome</keyword>
<name>A0ABU6UGZ0_9FABA</name>